<dbReference type="EMBL" id="FMZE01000010">
    <property type="protein sequence ID" value="SDD61423.1"/>
    <property type="molecule type" value="Genomic_DNA"/>
</dbReference>
<dbReference type="GO" id="GO:0032259">
    <property type="term" value="P:methylation"/>
    <property type="evidence" value="ECO:0007669"/>
    <property type="project" value="UniProtKB-KW"/>
</dbReference>
<name>A0A1G6W6T1_9PSEU</name>
<evidence type="ECO:0000256" key="1">
    <source>
        <dbReference type="ARBA" id="ARBA00006149"/>
    </source>
</evidence>
<reference evidence="6 7" key="1">
    <citation type="submission" date="2016-10" db="EMBL/GenBank/DDBJ databases">
        <authorList>
            <person name="de Groot N.N."/>
        </authorList>
    </citation>
    <scope>NUCLEOTIDE SEQUENCE [LARGE SCALE GENOMIC DNA]</scope>
    <source>
        <strain evidence="6 7">CGMCC 4.5506</strain>
    </source>
</reference>
<dbReference type="InterPro" id="IPR004557">
    <property type="entry name" value="PrmC-related"/>
</dbReference>
<proteinExistence type="inferred from homology"/>
<dbReference type="InterPro" id="IPR002052">
    <property type="entry name" value="DNA_methylase_N6_adenine_CS"/>
</dbReference>
<dbReference type="GO" id="GO:0008170">
    <property type="term" value="F:N-methyltransferase activity"/>
    <property type="evidence" value="ECO:0007669"/>
    <property type="project" value="UniProtKB-ARBA"/>
</dbReference>
<evidence type="ECO:0000256" key="3">
    <source>
        <dbReference type="ARBA" id="ARBA00022679"/>
    </source>
</evidence>
<sequence length="272" mass="28809">MPSVWSIWPGNTGGRDATSIVVARAVSWRPKILFPVGMGSFGARCAGYGLCVWLLRLPGVYRPQADTWLLAKALREAGIRPGAKVLDLGAGCGALAVEAAAAGAGDVTAVDRSRRAVLCAAVNAGIRGLPVRTLRGDLLEQREQGPFDVVLANPPYVPCAADMDVETTAQRAWNAGIDGRKFLDPLCANAASLLTRGGSLLMVHSALCGTARTLSALRRSGLKAAVVARAMEPFGPVLRERAGYLAERGLISPGENFEELVVIRADRVERPW</sequence>
<dbReference type="NCBIfam" id="TIGR00537">
    <property type="entry name" value="hemK_rel_arch"/>
    <property type="match status" value="1"/>
</dbReference>
<dbReference type="GO" id="GO:0008757">
    <property type="term" value="F:S-adenosylmethionine-dependent methyltransferase activity"/>
    <property type="evidence" value="ECO:0007669"/>
    <property type="project" value="TreeGrafter"/>
</dbReference>
<dbReference type="InterPro" id="IPR007848">
    <property type="entry name" value="Small_mtfrase_dom"/>
</dbReference>
<evidence type="ECO:0000256" key="4">
    <source>
        <dbReference type="ARBA" id="ARBA00022691"/>
    </source>
</evidence>
<dbReference type="CDD" id="cd02440">
    <property type="entry name" value="AdoMet_MTases"/>
    <property type="match status" value="1"/>
</dbReference>
<dbReference type="PANTHER" id="PTHR45875:SF1">
    <property type="entry name" value="METHYLTRANSFERASE N6AMT1"/>
    <property type="match status" value="1"/>
</dbReference>
<dbReference type="RefSeq" id="WP_338061490.1">
    <property type="nucleotide sequence ID" value="NZ_CP016353.1"/>
</dbReference>
<feature type="domain" description="Methyltransferase small" evidence="5">
    <location>
        <begin position="66"/>
        <end position="215"/>
    </location>
</feature>
<dbReference type="GO" id="GO:0003676">
    <property type="term" value="F:nucleic acid binding"/>
    <property type="evidence" value="ECO:0007669"/>
    <property type="project" value="InterPro"/>
</dbReference>
<protein>
    <submittedName>
        <fullName evidence="6">Release factor glutamine methyltransferase</fullName>
    </submittedName>
</protein>
<dbReference type="InterPro" id="IPR029063">
    <property type="entry name" value="SAM-dependent_MTases_sf"/>
</dbReference>
<evidence type="ECO:0000256" key="2">
    <source>
        <dbReference type="ARBA" id="ARBA00022603"/>
    </source>
</evidence>
<keyword evidence="3 6" id="KW-0808">Transferase</keyword>
<dbReference type="Gene3D" id="3.40.50.150">
    <property type="entry name" value="Vaccinia Virus protein VP39"/>
    <property type="match status" value="1"/>
</dbReference>
<keyword evidence="2 6" id="KW-0489">Methyltransferase</keyword>
<dbReference type="AlphaFoldDB" id="A0A1G6W6T1"/>
<dbReference type="SUPFAM" id="SSF53335">
    <property type="entry name" value="S-adenosyl-L-methionine-dependent methyltransferases"/>
    <property type="match status" value="1"/>
</dbReference>
<dbReference type="Pfam" id="PF05175">
    <property type="entry name" value="MTS"/>
    <property type="match status" value="1"/>
</dbReference>
<dbReference type="PANTHER" id="PTHR45875">
    <property type="entry name" value="METHYLTRANSFERASE N6AMT1"/>
    <property type="match status" value="1"/>
</dbReference>
<keyword evidence="7" id="KW-1185">Reference proteome</keyword>
<organism evidence="6 7">
    <name type="scientific">Prauserella marina</name>
    <dbReference type="NCBI Taxonomy" id="530584"/>
    <lineage>
        <taxon>Bacteria</taxon>
        <taxon>Bacillati</taxon>
        <taxon>Actinomycetota</taxon>
        <taxon>Actinomycetes</taxon>
        <taxon>Pseudonocardiales</taxon>
        <taxon>Pseudonocardiaceae</taxon>
        <taxon>Prauserella</taxon>
    </lineage>
</organism>
<dbReference type="GO" id="GO:0008276">
    <property type="term" value="F:protein methyltransferase activity"/>
    <property type="evidence" value="ECO:0007669"/>
    <property type="project" value="TreeGrafter"/>
</dbReference>
<dbReference type="Proteomes" id="UP000199494">
    <property type="component" value="Unassembled WGS sequence"/>
</dbReference>
<evidence type="ECO:0000313" key="7">
    <source>
        <dbReference type="Proteomes" id="UP000199494"/>
    </source>
</evidence>
<dbReference type="GO" id="GO:0035657">
    <property type="term" value="C:eRF1 methyltransferase complex"/>
    <property type="evidence" value="ECO:0007669"/>
    <property type="project" value="TreeGrafter"/>
</dbReference>
<gene>
    <name evidence="6" type="ORF">SAMN05421630_110211</name>
</gene>
<dbReference type="InterPro" id="IPR052190">
    <property type="entry name" value="Euk-Arch_PrmC-MTase"/>
</dbReference>
<evidence type="ECO:0000313" key="6">
    <source>
        <dbReference type="EMBL" id="SDD61423.1"/>
    </source>
</evidence>
<evidence type="ECO:0000259" key="5">
    <source>
        <dbReference type="Pfam" id="PF05175"/>
    </source>
</evidence>
<keyword evidence="4" id="KW-0949">S-adenosyl-L-methionine</keyword>
<accession>A0A1G6W6T1</accession>
<dbReference type="PROSITE" id="PS00092">
    <property type="entry name" value="N6_MTASE"/>
    <property type="match status" value="1"/>
</dbReference>
<comment type="similarity">
    <text evidence="1">Belongs to the eukaryotic/archaeal PrmC-related family.</text>
</comment>
<dbReference type="STRING" id="530584.SAMN05421630_110211"/>